<evidence type="ECO:0000313" key="5">
    <source>
        <dbReference type="Proteomes" id="UP000752172"/>
    </source>
</evidence>
<evidence type="ECO:0000256" key="2">
    <source>
        <dbReference type="PIRNR" id="PIRNR026508"/>
    </source>
</evidence>
<evidence type="ECO:0000313" key="4">
    <source>
        <dbReference type="EMBL" id="HJH21290.1"/>
    </source>
</evidence>
<keyword evidence="3" id="KW-0175">Coiled coil</keyword>
<evidence type="ECO:0000256" key="3">
    <source>
        <dbReference type="SAM" id="Coils"/>
    </source>
</evidence>
<dbReference type="PIRSF" id="PIRSF026508">
    <property type="entry name" value="TelA"/>
    <property type="match status" value="1"/>
</dbReference>
<dbReference type="AlphaFoldDB" id="A0A921NLH9"/>
<dbReference type="RefSeq" id="WP_278918098.1">
    <property type="nucleotide sequence ID" value="NZ_DYTS01000382.1"/>
</dbReference>
<gene>
    <name evidence="4" type="ORF">K8W20_21610</name>
</gene>
<proteinExistence type="inferred from homology"/>
<dbReference type="PANTHER" id="PTHR38432">
    <property type="entry name" value="TELA-LIKE PROTEIN SAOUHSC_01408"/>
    <property type="match status" value="1"/>
</dbReference>
<dbReference type="Pfam" id="PF05816">
    <property type="entry name" value="TelA"/>
    <property type="match status" value="1"/>
</dbReference>
<comment type="caution">
    <text evidence="4">The sequence shown here is derived from an EMBL/GenBank/DDBJ whole genome shotgun (WGS) entry which is preliminary data.</text>
</comment>
<name>A0A921NLH9_9PSED</name>
<comment type="similarity">
    <text evidence="1 2">Belongs to the TelA family.</text>
</comment>
<dbReference type="InterPro" id="IPR008863">
    <property type="entry name" value="Toxic_anion-R_TelA"/>
</dbReference>
<sequence length="384" mass="42329">MNNDQYVTTLRGDTAIVSPVTEATDVLPAALNKQTLETWGVRESDYSRIREVANTLDPKVQLSAHTFGRDLGSSSQQVGDDLLSIVKTSELEGAGKKLSQVVAIAQKINLDSANAVRSKWPVIGPVINRIKLASLKVRGQFESASEQIGTLLSEVAHVQENLERDNVSLEAQKAVVIEEFHAYGVHIAAANLRMAELKAELVERKATAHSPLQLHELSELDAYIATLDKRTADLLVSQQHAFQELPAIAIIQSNNSALVDKYHTIRTVTVPVWRRIFRTGLSLKQQDAAVTLADVIDQTTNSMIRTSAKMLKDNAIGVARANQRLVIDVSTLEFAHKTFIETVVGVQEAQQEGIATRKREVLKIQQMRQQKHALLNHDAPSVVH</sequence>
<accession>A0A921NLH9</accession>
<protein>
    <submittedName>
        <fullName evidence="4">Toxic anion resistance protein</fullName>
    </submittedName>
</protein>
<organism evidence="4 5">
    <name type="scientific">Pseudomonas lactis</name>
    <dbReference type="NCBI Taxonomy" id="1615674"/>
    <lineage>
        <taxon>Bacteria</taxon>
        <taxon>Pseudomonadati</taxon>
        <taxon>Pseudomonadota</taxon>
        <taxon>Gammaproteobacteria</taxon>
        <taxon>Pseudomonadales</taxon>
        <taxon>Pseudomonadaceae</taxon>
        <taxon>Pseudomonas</taxon>
    </lineage>
</organism>
<feature type="coiled-coil region" evidence="3">
    <location>
        <begin position="159"/>
        <end position="207"/>
    </location>
</feature>
<reference evidence="4" key="2">
    <citation type="submission" date="2021-09" db="EMBL/GenBank/DDBJ databases">
        <authorList>
            <person name="Gilroy R."/>
        </authorList>
    </citation>
    <scope>NUCLEOTIDE SEQUENCE</scope>
    <source>
        <strain evidence="4">ChiSjej2B20-17149</strain>
    </source>
</reference>
<dbReference type="PANTHER" id="PTHR38432:SF1">
    <property type="entry name" value="TELA-LIKE PROTEIN SAOUHSC_01408"/>
    <property type="match status" value="1"/>
</dbReference>
<evidence type="ECO:0000256" key="1">
    <source>
        <dbReference type="ARBA" id="ARBA00005541"/>
    </source>
</evidence>
<reference evidence="4" key="1">
    <citation type="journal article" date="2021" name="PeerJ">
        <title>Extensive microbial diversity within the chicken gut microbiome revealed by metagenomics and culture.</title>
        <authorList>
            <person name="Gilroy R."/>
            <person name="Ravi A."/>
            <person name="Getino M."/>
            <person name="Pursley I."/>
            <person name="Horton D.L."/>
            <person name="Alikhan N.F."/>
            <person name="Baker D."/>
            <person name="Gharbi K."/>
            <person name="Hall N."/>
            <person name="Watson M."/>
            <person name="Adriaenssens E.M."/>
            <person name="Foster-Nyarko E."/>
            <person name="Jarju S."/>
            <person name="Secka A."/>
            <person name="Antonio M."/>
            <person name="Oren A."/>
            <person name="Chaudhuri R.R."/>
            <person name="La Ragione R."/>
            <person name="Hildebrand F."/>
            <person name="Pallen M.J."/>
        </authorList>
    </citation>
    <scope>NUCLEOTIDE SEQUENCE</scope>
    <source>
        <strain evidence="4">ChiSjej2B20-17149</strain>
    </source>
</reference>
<dbReference type="Proteomes" id="UP000752172">
    <property type="component" value="Unassembled WGS sequence"/>
</dbReference>
<dbReference type="EMBL" id="DYTS01000382">
    <property type="protein sequence ID" value="HJH21290.1"/>
    <property type="molecule type" value="Genomic_DNA"/>
</dbReference>